<dbReference type="SMART" id="SM00493">
    <property type="entry name" value="TOPRIM"/>
    <property type="match status" value="1"/>
</dbReference>
<evidence type="ECO:0000256" key="7">
    <source>
        <dbReference type="ARBA" id="ARBA00023029"/>
    </source>
</evidence>
<keyword evidence="4" id="KW-0863">Zinc-finger</keyword>
<dbReference type="Pfam" id="PF01751">
    <property type="entry name" value="Toprim"/>
    <property type="match status" value="1"/>
</dbReference>
<dbReference type="KEGG" id="cra:CTO_0698"/>
<dbReference type="PROSITE" id="PS50880">
    <property type="entry name" value="TOPRIM"/>
    <property type="match status" value="1"/>
</dbReference>
<keyword evidence="5" id="KW-0862">Zinc</keyword>
<sequence>MCERLRSRLLALCMKKSLIIVESPAKIKTLRKLLGEGFIFDSSLGHIVDLPAKGFGIDIENGFVPDYQILEGKKEVIRKICAEAKKCDVVYLAPDPDREGEAIAWHIANQLPKDTKIQRISFNAITKGAVTEALKHPREIDMALVNAQQARRFLDRIVGYKISPILGRKLQRWSGVSAGRVQSVALKLVVDREYAIERFVPVEFWNIRVHLKDPQTQKTFWAHLHSVNGKKWEKEIPEGKTSDEVILIDSKEKADEIVALLESATYVVDRVESKEKKRHAYPPFITSTLQQEASRHYRFSSSRTMNIAQTLYEGVDLDSQGAVGLITYMRTDSVRTDPEAVKQVRKYIEGHFGKEFVPSSPNVYATKKMAQDAHEAIRPTDVTITPESIRSKLTEDQYKLYSLIWKRFVASQMISAIYDTLAIRITTNKGIDLRATGSCLKFKGFLAVYEEKRDEEGDEEENIHLPKLNERDVLTKEELEAEQSHTKPLPRFTEASLVKELEKSGIGRPSTYATIMNKIQSREYTLKEGQRLRPTELGKVVCQFLETNFPRIMDIGFTAGMEDELELIADNKKPWKQLLQEFCELFLPFVVTAEKEAFIPRIVTEIDCPKCHKGKLVKIWAKNRYFFGCSEYPTCDYKTSEEELTFDKNEYAEDTPWDAPCALCGGEMKVRHGKFGSFLGCENYPKCHYIVNLFKKGEAGAEPEATVHCPAEGCTGHLVKRRSRFNKMFYSCSEYPACSVIGNSVDAVIEKYAGTPKTPYEKKPKAKKSIASTKGKAAKTVKKSSATTKKRATKAYTPSAALAAVIGADPVGRPEATKKLWEYIKEKGLQSPQNKKIIIPDSKLQGVIGADPIDMFALSKKLSAHLIKEE</sequence>
<dbReference type="EC" id="5.6.2.1" evidence="10"/>
<dbReference type="Gene3D" id="2.70.20.10">
    <property type="entry name" value="Topoisomerase I, domain 3"/>
    <property type="match status" value="1"/>
</dbReference>
<dbReference type="InterPro" id="IPR013497">
    <property type="entry name" value="Topo_IA_cen"/>
</dbReference>
<feature type="domain" description="Toprim" evidence="11">
    <location>
        <begin position="16"/>
        <end position="125"/>
    </location>
</feature>
<dbReference type="InterPro" id="IPR023405">
    <property type="entry name" value="Topo_IA_core_domain"/>
</dbReference>
<dbReference type="GO" id="GO:0003917">
    <property type="term" value="F:DNA topoisomerase type I (single strand cut, ATP-independent) activity"/>
    <property type="evidence" value="ECO:0007669"/>
    <property type="project" value="UniProtKB-UniRule"/>
</dbReference>
<dbReference type="CDD" id="cd03363">
    <property type="entry name" value="TOPRIM_TopoIA_TopoI"/>
    <property type="match status" value="1"/>
</dbReference>
<dbReference type="Gene3D" id="3.40.50.140">
    <property type="match status" value="1"/>
</dbReference>
<dbReference type="InterPro" id="IPR013824">
    <property type="entry name" value="Topo_IA_cen_sub1"/>
</dbReference>
<evidence type="ECO:0000256" key="1">
    <source>
        <dbReference type="ARBA" id="ARBA00000213"/>
    </source>
</evidence>
<dbReference type="InterPro" id="IPR013498">
    <property type="entry name" value="Topo_IA_Znf"/>
</dbReference>
<comment type="catalytic activity">
    <reaction evidence="1 10">
        <text>ATP-independent breakage of single-stranded DNA, followed by passage and rejoining.</text>
        <dbReference type="EC" id="5.6.2.1"/>
    </reaction>
</comment>
<feature type="site" description="Interaction with DNA" evidence="10">
    <location>
        <position position="46"/>
    </location>
</feature>
<dbReference type="SUPFAM" id="SSF56712">
    <property type="entry name" value="Prokaryotic type I DNA topoisomerase"/>
    <property type="match status" value="1"/>
</dbReference>
<keyword evidence="8 10" id="KW-0238">DNA-binding</keyword>
<dbReference type="Pfam" id="PF02201">
    <property type="entry name" value="SWIB"/>
    <property type="match status" value="1"/>
</dbReference>
<feature type="site" description="Interaction with DNA" evidence="10">
    <location>
        <position position="152"/>
    </location>
</feature>
<dbReference type="InterPro" id="IPR019835">
    <property type="entry name" value="SWIB_domain"/>
</dbReference>
<dbReference type="SMART" id="SM00436">
    <property type="entry name" value="TOP1Bc"/>
    <property type="match status" value="1"/>
</dbReference>
<evidence type="ECO:0000256" key="9">
    <source>
        <dbReference type="ARBA" id="ARBA00023235"/>
    </source>
</evidence>
<comment type="caution">
    <text evidence="10">Lacks conserved residue(s) required for the propagation of feature annotation.</text>
</comment>
<feature type="domain" description="DM2" evidence="12">
    <location>
        <begin position="791"/>
        <end position="868"/>
    </location>
</feature>
<feature type="domain" description="Topo IA-type catalytic" evidence="13">
    <location>
        <begin position="141"/>
        <end position="590"/>
    </location>
</feature>
<dbReference type="PANTHER" id="PTHR42785">
    <property type="entry name" value="DNA TOPOISOMERASE, TYPE IA, CORE"/>
    <property type="match status" value="1"/>
</dbReference>
<organism evidence="14 15">
    <name type="scientific">Chlamydia trachomatis serovar A (strain A2497)</name>
    <dbReference type="NCBI Taxonomy" id="580047"/>
    <lineage>
        <taxon>Bacteria</taxon>
        <taxon>Pseudomonadati</taxon>
        <taxon>Chlamydiota</taxon>
        <taxon>Chlamydiia</taxon>
        <taxon>Chlamydiales</taxon>
        <taxon>Chlamydiaceae</taxon>
        <taxon>Chlamydia/Chlamydophila group</taxon>
        <taxon>Chlamydia</taxon>
    </lineage>
</organism>
<evidence type="ECO:0000313" key="15">
    <source>
        <dbReference type="Proteomes" id="UP000009287"/>
    </source>
</evidence>
<dbReference type="InterPro" id="IPR003602">
    <property type="entry name" value="Topo_IA_DNA-bd_dom"/>
</dbReference>
<dbReference type="NCBIfam" id="TIGR01051">
    <property type="entry name" value="topA_bact"/>
    <property type="match status" value="1"/>
</dbReference>
<dbReference type="Gene3D" id="1.10.290.10">
    <property type="entry name" value="Topoisomerase I, domain 4"/>
    <property type="match status" value="1"/>
</dbReference>
<proteinExistence type="inferred from homology"/>
<dbReference type="InterPro" id="IPR013826">
    <property type="entry name" value="Topo_IA_cen_sub3"/>
</dbReference>
<evidence type="ECO:0000313" key="14">
    <source>
        <dbReference type="EMBL" id="AEP35520.1"/>
    </source>
</evidence>
<dbReference type="SMART" id="SM00151">
    <property type="entry name" value="SWIB"/>
    <property type="match status" value="1"/>
</dbReference>
<feature type="site" description="Interaction with DNA" evidence="10">
    <location>
        <position position="160"/>
    </location>
</feature>
<dbReference type="GO" id="GO:0005694">
    <property type="term" value="C:chromosome"/>
    <property type="evidence" value="ECO:0007669"/>
    <property type="project" value="InterPro"/>
</dbReference>
<dbReference type="CDD" id="cd00186">
    <property type="entry name" value="TOP1Ac"/>
    <property type="match status" value="1"/>
</dbReference>
<dbReference type="SUPFAM" id="SSF57783">
    <property type="entry name" value="Zinc beta-ribbon"/>
    <property type="match status" value="1"/>
</dbReference>
<evidence type="ECO:0000256" key="10">
    <source>
        <dbReference type="HAMAP-Rule" id="MF_00952"/>
    </source>
</evidence>
<dbReference type="PRINTS" id="PR00417">
    <property type="entry name" value="PRTPISMRASEI"/>
</dbReference>
<dbReference type="Gene3D" id="1.10.460.10">
    <property type="entry name" value="Topoisomerase I, domain 2"/>
    <property type="match status" value="1"/>
</dbReference>
<feature type="region of interest" description="Interaction with DNA" evidence="10">
    <location>
        <begin position="177"/>
        <end position="182"/>
    </location>
</feature>
<dbReference type="InterPro" id="IPR013825">
    <property type="entry name" value="Topo_IA_cen_sub2"/>
</dbReference>
<evidence type="ECO:0000256" key="5">
    <source>
        <dbReference type="ARBA" id="ARBA00022833"/>
    </source>
</evidence>
<dbReference type="Gene3D" id="3.30.65.10">
    <property type="entry name" value="Bacterial Topoisomerase I, domain 1"/>
    <property type="match status" value="3"/>
</dbReference>
<evidence type="ECO:0000259" key="12">
    <source>
        <dbReference type="PROSITE" id="PS51925"/>
    </source>
</evidence>
<feature type="active site" description="O-(5'-phospho-DNA)-tyrosine intermediate" evidence="10">
    <location>
        <position position="328"/>
    </location>
</feature>
<dbReference type="EMBL" id="CP002401">
    <property type="protein sequence ID" value="AEP35520.1"/>
    <property type="molecule type" value="Genomic_DNA"/>
</dbReference>
<feature type="site" description="Interaction with DNA" evidence="10">
    <location>
        <position position="330"/>
    </location>
</feature>
<dbReference type="InterPro" id="IPR034149">
    <property type="entry name" value="TOPRIM_TopoI"/>
</dbReference>
<reference evidence="14 15" key="1">
    <citation type="journal article" date="2011" name="J. Exp. Med.">
        <title>A live-attenuated chlamydial vaccine protects against trachoma in nonhuman primates.</title>
        <authorList>
            <person name="Kari L."/>
            <person name="Whitmire W.M."/>
            <person name="Olivares-Zavaleta N."/>
            <person name="Goheen M.M."/>
            <person name="Taylor L.D."/>
            <person name="Carlson J.H."/>
            <person name="Sturdevant G.L."/>
            <person name="Lu C."/>
            <person name="Bakios L.E."/>
            <person name="Randall L.B."/>
            <person name="Parnell M.J."/>
            <person name="Zhong G."/>
            <person name="Caldwell H.D."/>
        </authorList>
    </citation>
    <scope>NUCLEOTIDE SEQUENCE [LARGE SCALE GENOMIC DNA]</scope>
    <source>
        <strain evidence="14 15">A2497</strain>
    </source>
</reference>
<evidence type="ECO:0000259" key="11">
    <source>
        <dbReference type="PROSITE" id="PS50880"/>
    </source>
</evidence>
<feature type="site" description="Interaction with DNA" evidence="10">
    <location>
        <position position="155"/>
    </location>
</feature>
<evidence type="ECO:0000256" key="6">
    <source>
        <dbReference type="ARBA" id="ARBA00022842"/>
    </source>
</evidence>
<dbReference type="GO" id="GO:0003677">
    <property type="term" value="F:DNA binding"/>
    <property type="evidence" value="ECO:0007669"/>
    <property type="project" value="UniProtKB-KW"/>
</dbReference>
<evidence type="ECO:0000259" key="13">
    <source>
        <dbReference type="PROSITE" id="PS52039"/>
    </source>
</evidence>
<dbReference type="SUPFAM" id="SSF47592">
    <property type="entry name" value="SWIB/MDM2 domain"/>
    <property type="match status" value="1"/>
</dbReference>
<evidence type="ECO:0000256" key="4">
    <source>
        <dbReference type="ARBA" id="ARBA00022771"/>
    </source>
</evidence>
<name>G4NN22_CHLT4</name>
<feature type="site" description="Interaction with DNA" evidence="10">
    <location>
        <position position="522"/>
    </location>
</feature>
<evidence type="ECO:0000256" key="2">
    <source>
        <dbReference type="ARBA" id="ARBA00009446"/>
    </source>
</evidence>
<dbReference type="PROSITE" id="PS52039">
    <property type="entry name" value="TOPO_IA_2"/>
    <property type="match status" value="1"/>
</dbReference>
<dbReference type="PANTHER" id="PTHR42785:SF1">
    <property type="entry name" value="DNA TOPOISOMERASE"/>
    <property type="match status" value="1"/>
</dbReference>
<dbReference type="HAMAP" id="MF_00952">
    <property type="entry name" value="Topoisom_1_prok"/>
    <property type="match status" value="1"/>
</dbReference>
<dbReference type="NCBIfam" id="NF004966">
    <property type="entry name" value="PRK06319.1"/>
    <property type="match status" value="1"/>
</dbReference>
<dbReference type="InterPro" id="IPR036885">
    <property type="entry name" value="SWIB_MDM2_dom_sf"/>
</dbReference>
<dbReference type="InterPro" id="IPR003601">
    <property type="entry name" value="Topo_IA_2"/>
</dbReference>
<dbReference type="GO" id="GO:0008270">
    <property type="term" value="F:zinc ion binding"/>
    <property type="evidence" value="ECO:0007669"/>
    <property type="project" value="UniProtKB-KW"/>
</dbReference>
<keyword evidence="7 10" id="KW-0799">Topoisomerase</keyword>
<dbReference type="InterPro" id="IPR006171">
    <property type="entry name" value="TOPRIM_dom"/>
</dbReference>
<dbReference type="InterPro" id="IPR028612">
    <property type="entry name" value="Topoisom_1_IA"/>
</dbReference>
<dbReference type="GO" id="GO:0006265">
    <property type="term" value="P:DNA topological change"/>
    <property type="evidence" value="ECO:0007669"/>
    <property type="project" value="UniProtKB-UniRule"/>
</dbReference>
<dbReference type="PROSITE" id="PS00396">
    <property type="entry name" value="TOPO_IA_1"/>
    <property type="match status" value="1"/>
</dbReference>
<comment type="subunit">
    <text evidence="10">Monomer.</text>
</comment>
<dbReference type="InterPro" id="IPR005733">
    <property type="entry name" value="TopoI_bac-type"/>
</dbReference>
<comment type="similarity">
    <text evidence="2 10">Belongs to the type IA topoisomerase family.</text>
</comment>
<evidence type="ECO:0000256" key="8">
    <source>
        <dbReference type="ARBA" id="ARBA00023125"/>
    </source>
</evidence>
<keyword evidence="3" id="KW-0479">Metal-binding</keyword>
<comment type="function">
    <text evidence="10">Releases the supercoiling and torsional tension of DNA, which is introduced during the DNA replication and transcription, by transiently cleaving and rejoining one strand of the DNA duplex. Introduces a single-strand break via transesterification at a target site in duplex DNA. The scissile phosphodiester is attacked by the catalytic tyrosine of the enzyme, resulting in the formation of a DNA-(5'-phosphotyrosyl)-enzyme intermediate and the expulsion of a 3'-OH DNA strand. The free DNA strand then undergoes passage around the unbroken strand, thus removing DNA supercoils. Finally, in the religation step, the DNA 3'-OH attacks the covalent intermediate to expel the active-site tyrosine and restore the DNA phosphodiester backbone.</text>
</comment>
<dbReference type="SMART" id="SM00437">
    <property type="entry name" value="TOP1Ac"/>
    <property type="match status" value="1"/>
</dbReference>
<dbReference type="InterPro" id="IPR000380">
    <property type="entry name" value="Topo_IA"/>
</dbReference>
<dbReference type="Pfam" id="PF01131">
    <property type="entry name" value="Topoisom_bac"/>
    <property type="match status" value="1"/>
</dbReference>
<dbReference type="Pfam" id="PF01396">
    <property type="entry name" value="Zn_ribbon_Top1"/>
    <property type="match status" value="3"/>
</dbReference>
<gene>
    <name evidence="10" type="primary">topA</name>
    <name evidence="14" type="ordered locus">CTO_0698</name>
</gene>
<protein>
    <recommendedName>
        <fullName evidence="10">DNA topoisomerase 1</fullName>
        <ecNumber evidence="10">5.6.2.1</ecNumber>
    </recommendedName>
    <alternativeName>
        <fullName evidence="10">DNA topoisomerase I</fullName>
    </alternativeName>
</protein>
<dbReference type="InterPro" id="IPR023406">
    <property type="entry name" value="Topo_IA_AS"/>
</dbReference>
<accession>G4NN22</accession>
<dbReference type="CDD" id="cd10567">
    <property type="entry name" value="SWIB-MDM2_like"/>
    <property type="match status" value="1"/>
</dbReference>
<dbReference type="Gene3D" id="1.10.245.10">
    <property type="entry name" value="SWIB/MDM2 domain"/>
    <property type="match status" value="1"/>
</dbReference>
<dbReference type="InterPro" id="IPR003121">
    <property type="entry name" value="SWIB_MDM2_domain"/>
</dbReference>
<feature type="site" description="Interaction with DNA" evidence="10">
    <location>
        <position position="151"/>
    </location>
</feature>
<keyword evidence="6" id="KW-0460">Magnesium</keyword>
<dbReference type="PATRIC" id="fig|580047.4.peg.711"/>
<evidence type="ECO:0000256" key="3">
    <source>
        <dbReference type="ARBA" id="ARBA00022723"/>
    </source>
</evidence>
<dbReference type="PROSITE" id="PS51925">
    <property type="entry name" value="SWIB_MDM2"/>
    <property type="match status" value="1"/>
</dbReference>
<dbReference type="Proteomes" id="UP000009287">
    <property type="component" value="Chromosome"/>
</dbReference>
<keyword evidence="9 10" id="KW-0413">Isomerase</keyword>
<dbReference type="AlphaFoldDB" id="G4NN22"/>